<dbReference type="SUPFAM" id="SSF51197">
    <property type="entry name" value="Clavaminate synthase-like"/>
    <property type="match status" value="1"/>
</dbReference>
<dbReference type="EMBL" id="JAAQPH010000015">
    <property type="protein sequence ID" value="NIA70717.1"/>
    <property type="molecule type" value="Genomic_DNA"/>
</dbReference>
<keyword evidence="2" id="KW-0408">Iron</keyword>
<comment type="caution">
    <text evidence="3">The sequence shown here is derived from an EMBL/GenBank/DDBJ whole genome shotgun (WGS) entry which is preliminary data.</text>
</comment>
<dbReference type="AlphaFoldDB" id="A0A967F0B9"/>
<reference evidence="3" key="1">
    <citation type="submission" date="2020-03" db="EMBL/GenBank/DDBJ databases">
        <title>Genome of Pelagibius litoralis DSM 21314T.</title>
        <authorList>
            <person name="Wang G."/>
        </authorList>
    </citation>
    <scope>NUCLEOTIDE SEQUENCE</scope>
    <source>
        <strain evidence="3">DSM 21314</strain>
    </source>
</reference>
<evidence type="ECO:0000256" key="1">
    <source>
        <dbReference type="ARBA" id="ARBA00022723"/>
    </source>
</evidence>
<dbReference type="GO" id="GO:0005506">
    <property type="term" value="F:iron ion binding"/>
    <property type="evidence" value="ECO:0007669"/>
    <property type="project" value="UniProtKB-ARBA"/>
</dbReference>
<proteinExistence type="predicted"/>
<keyword evidence="1" id="KW-0479">Metal-binding</keyword>
<sequence>MTTAFGRNGFLVLEDMVAAADCDALIARAEALVEDFDPNDVASVFSTRGQVHGRDQYFQESGDKVRFFFEEEAFDEAGALRQAKRLSINKIGHAQHDLDPVFFAFSHKPALNAVTTGLGMVQPLLLQSMYIFKQPHIGGEVGWHQDSTFLRTDPLSVIGLWFALEDATVENGCLWALPGAHGGPLRQRWRRDGAALVMDRLDDSPWPEETAVPLEVAKGSLVVLHGKLPHGSLPNRSRRSRHAYTLHVIDGACDYPADNWLQRAEGLPLRGFAADGVQESI</sequence>
<dbReference type="PANTHER" id="PTHR20883">
    <property type="entry name" value="PHYTANOYL-COA DIOXYGENASE DOMAIN CONTAINING 1"/>
    <property type="match status" value="1"/>
</dbReference>
<keyword evidence="3" id="KW-0560">Oxidoreductase</keyword>
<accession>A0A967F0B9</accession>
<evidence type="ECO:0000256" key="2">
    <source>
        <dbReference type="ARBA" id="ARBA00023004"/>
    </source>
</evidence>
<dbReference type="InterPro" id="IPR008775">
    <property type="entry name" value="Phytyl_CoA_dOase-like"/>
</dbReference>
<keyword evidence="3" id="KW-0223">Dioxygenase</keyword>
<organism evidence="3 4">
    <name type="scientific">Pelagibius litoralis</name>
    <dbReference type="NCBI Taxonomy" id="374515"/>
    <lineage>
        <taxon>Bacteria</taxon>
        <taxon>Pseudomonadati</taxon>
        <taxon>Pseudomonadota</taxon>
        <taxon>Alphaproteobacteria</taxon>
        <taxon>Rhodospirillales</taxon>
        <taxon>Rhodovibrionaceae</taxon>
        <taxon>Pelagibius</taxon>
    </lineage>
</organism>
<gene>
    <name evidence="3" type="ORF">HBA54_19135</name>
</gene>
<dbReference type="Gene3D" id="2.60.120.620">
    <property type="entry name" value="q2cbj1_9rhob like domain"/>
    <property type="match status" value="1"/>
</dbReference>
<dbReference type="PANTHER" id="PTHR20883:SF15">
    <property type="entry name" value="PHYTANOYL-COA DIOXYGENASE DOMAIN-CONTAINING PROTEIN 1"/>
    <property type="match status" value="1"/>
</dbReference>
<name>A0A967F0B9_9PROT</name>
<dbReference type="Pfam" id="PF05721">
    <property type="entry name" value="PhyH"/>
    <property type="match status" value="1"/>
</dbReference>
<evidence type="ECO:0000313" key="4">
    <source>
        <dbReference type="Proteomes" id="UP000761264"/>
    </source>
</evidence>
<protein>
    <submittedName>
        <fullName evidence="3">Phytanoyl-CoA dioxygenase family protein</fullName>
    </submittedName>
</protein>
<dbReference type="GO" id="GO:0016706">
    <property type="term" value="F:2-oxoglutarate-dependent dioxygenase activity"/>
    <property type="evidence" value="ECO:0007669"/>
    <property type="project" value="UniProtKB-ARBA"/>
</dbReference>
<dbReference type="Proteomes" id="UP000761264">
    <property type="component" value="Unassembled WGS sequence"/>
</dbReference>
<evidence type="ECO:0000313" key="3">
    <source>
        <dbReference type="EMBL" id="NIA70717.1"/>
    </source>
</evidence>
<keyword evidence="4" id="KW-1185">Reference proteome</keyword>